<accession>A0A0W8F371</accession>
<sequence>MQEEIRFIGPGRAHPCQDVSRIPGVVGNQNGLAGRISTPDPGRGAAGPILLPPEYPGYGKRRNAQVNGIHPGAGFPDPGGRVPGRN</sequence>
<comment type="caution">
    <text evidence="2">The sequence shown here is derived from an EMBL/GenBank/DDBJ whole genome shotgun (WGS) entry which is preliminary data.</text>
</comment>
<evidence type="ECO:0000313" key="2">
    <source>
        <dbReference type="EMBL" id="KUG15245.1"/>
    </source>
</evidence>
<gene>
    <name evidence="2" type="ORF">ASZ90_015100</name>
</gene>
<evidence type="ECO:0000256" key="1">
    <source>
        <dbReference type="SAM" id="MobiDB-lite"/>
    </source>
</evidence>
<proteinExistence type="predicted"/>
<reference evidence="2" key="1">
    <citation type="journal article" date="2015" name="Proc. Natl. Acad. Sci. U.S.A.">
        <title>Networks of energetic and metabolic interactions define dynamics in microbial communities.</title>
        <authorList>
            <person name="Embree M."/>
            <person name="Liu J.K."/>
            <person name="Al-Bassam M.M."/>
            <person name="Zengler K."/>
        </authorList>
    </citation>
    <scope>NUCLEOTIDE SEQUENCE</scope>
</reference>
<feature type="region of interest" description="Disordered" evidence="1">
    <location>
        <begin position="66"/>
        <end position="86"/>
    </location>
</feature>
<name>A0A0W8F371_9ZZZZ</name>
<dbReference type="AlphaFoldDB" id="A0A0W8F371"/>
<protein>
    <submittedName>
        <fullName evidence="2">Uncharacterized protein</fullName>
    </submittedName>
</protein>
<organism evidence="2">
    <name type="scientific">hydrocarbon metagenome</name>
    <dbReference type="NCBI Taxonomy" id="938273"/>
    <lineage>
        <taxon>unclassified sequences</taxon>
        <taxon>metagenomes</taxon>
        <taxon>ecological metagenomes</taxon>
    </lineage>
</organism>
<dbReference type="EMBL" id="LNQE01001571">
    <property type="protein sequence ID" value="KUG15245.1"/>
    <property type="molecule type" value="Genomic_DNA"/>
</dbReference>